<proteinExistence type="predicted"/>
<gene>
    <name evidence="1" type="ORF">OINT_2001565</name>
</gene>
<name>C4WPZ5_9HYPH</name>
<sequence>MPVSCLAHRCANTSWREFHGEPGFKCLSDTMRKRTMGKEKPREDLFRDAHKDISYERRPAQAVGNDEIARSGTLKRWAKERGLNHAQNLLDQTLQEKPRTDCNLMKLAGGSVNQRPTAA</sequence>
<dbReference type="AlphaFoldDB" id="C4WPZ5"/>
<accession>C4WPZ5</accession>
<dbReference type="Pfam" id="PF05974">
    <property type="entry name" value="DUF892"/>
    <property type="match status" value="1"/>
</dbReference>
<comment type="caution">
    <text evidence="1">The sequence shown here is derived from an EMBL/GenBank/DDBJ whole genome shotgun (WGS) entry which is preliminary data.</text>
</comment>
<dbReference type="Gene3D" id="1.20.1260.10">
    <property type="match status" value="1"/>
</dbReference>
<organism evidence="1 2">
    <name type="scientific">Brucella intermedia LMG 3301</name>
    <dbReference type="NCBI Taxonomy" id="641118"/>
    <lineage>
        <taxon>Bacteria</taxon>
        <taxon>Pseudomonadati</taxon>
        <taxon>Pseudomonadota</taxon>
        <taxon>Alphaproteobacteria</taxon>
        <taxon>Hyphomicrobiales</taxon>
        <taxon>Brucellaceae</taxon>
        <taxon>Brucella/Ochrobactrum group</taxon>
        <taxon>Brucella</taxon>
    </lineage>
</organism>
<dbReference type="EMBL" id="ACQA01000002">
    <property type="protein sequence ID" value="EEQ94338.1"/>
    <property type="molecule type" value="Genomic_DNA"/>
</dbReference>
<dbReference type="SUPFAM" id="SSF47240">
    <property type="entry name" value="Ferritin-like"/>
    <property type="match status" value="1"/>
</dbReference>
<dbReference type="InterPro" id="IPR009078">
    <property type="entry name" value="Ferritin-like_SF"/>
</dbReference>
<protein>
    <submittedName>
        <fullName evidence="1">Uncharacterized protein</fullName>
    </submittedName>
</protein>
<dbReference type="InterPro" id="IPR012347">
    <property type="entry name" value="Ferritin-like"/>
</dbReference>
<evidence type="ECO:0000313" key="1">
    <source>
        <dbReference type="EMBL" id="EEQ94338.1"/>
    </source>
</evidence>
<dbReference type="Proteomes" id="UP000004386">
    <property type="component" value="Unassembled WGS sequence"/>
</dbReference>
<dbReference type="InterPro" id="IPR010287">
    <property type="entry name" value="DUF892_YciF-like"/>
</dbReference>
<dbReference type="HOGENOM" id="CLU_2058969_0_0_5"/>
<evidence type="ECO:0000313" key="2">
    <source>
        <dbReference type="Proteomes" id="UP000004386"/>
    </source>
</evidence>
<reference evidence="1 2" key="1">
    <citation type="submission" date="2009-05" db="EMBL/GenBank/DDBJ databases">
        <authorList>
            <person name="Setubal J.C."/>
            <person name="Boyle S."/>
            <person name="Crasta O.R."/>
            <person name="Gillespie J.J."/>
            <person name="Kenyon R.W."/>
            <person name="Lu J."/>
            <person name="Mane S."/>
            <person name="Nagrani S."/>
            <person name="Shallom J.M."/>
            <person name="Shallom S."/>
            <person name="Shukla M."/>
            <person name="Snyder E.E."/>
            <person name="Sobral B.W."/>
            <person name="Wattam A.R."/>
            <person name="Will R."/>
            <person name="Williams K."/>
            <person name="Yoo H."/>
            <person name="Munk C."/>
            <person name="Tapia R."/>
            <person name="Green L."/>
            <person name="Rogers Y."/>
            <person name="Detter J.C."/>
            <person name="Bruce D."/>
            <person name="Brettin T.S."/>
            <person name="Tsolis R."/>
        </authorList>
    </citation>
    <scope>NUCLEOTIDE SEQUENCE [LARGE SCALE GENOMIC DNA]</scope>
    <source>
        <strain evidence="1 2">LMG 3301</strain>
    </source>
</reference>